<reference evidence="2" key="1">
    <citation type="journal article" date="2019" name="Int. J. Syst. Evol. Microbiol.">
        <title>The Global Catalogue of Microorganisms (GCM) 10K type strain sequencing project: providing services to taxonomists for standard genome sequencing and annotation.</title>
        <authorList>
            <consortium name="The Broad Institute Genomics Platform"/>
            <consortium name="The Broad Institute Genome Sequencing Center for Infectious Disease"/>
            <person name="Wu L."/>
            <person name="Ma J."/>
        </authorList>
    </citation>
    <scope>NUCLEOTIDE SEQUENCE [LARGE SCALE GENOMIC DNA]</scope>
    <source>
        <strain evidence="2">CGMCC 1.15922</strain>
    </source>
</reference>
<protein>
    <submittedName>
        <fullName evidence="1">Uncharacterized protein</fullName>
    </submittedName>
</protein>
<dbReference type="EMBL" id="BNAH01000007">
    <property type="protein sequence ID" value="GHE90221.1"/>
    <property type="molecule type" value="Genomic_DNA"/>
</dbReference>
<comment type="caution">
    <text evidence="1">The sequence shown here is derived from an EMBL/GenBank/DDBJ whole genome shotgun (WGS) entry which is preliminary data.</text>
</comment>
<evidence type="ECO:0000313" key="1">
    <source>
        <dbReference type="EMBL" id="GHE90221.1"/>
    </source>
</evidence>
<name>A0ABQ3IQB1_9GAMM</name>
<sequence length="54" mass="6568">MFSTYNKKAYQLPQYQFNIFPIELFRYIKHCRDINKSTANQVRNNCDFVIKETS</sequence>
<accession>A0ABQ3IQB1</accession>
<keyword evidence="2" id="KW-1185">Reference proteome</keyword>
<proteinExistence type="predicted"/>
<gene>
    <name evidence="1" type="ORF">GCM10011501_19520</name>
</gene>
<evidence type="ECO:0000313" key="2">
    <source>
        <dbReference type="Proteomes" id="UP000626370"/>
    </source>
</evidence>
<organism evidence="1 2">
    <name type="scientific">Thalassotalea profundi</name>
    <dbReference type="NCBI Taxonomy" id="2036687"/>
    <lineage>
        <taxon>Bacteria</taxon>
        <taxon>Pseudomonadati</taxon>
        <taxon>Pseudomonadota</taxon>
        <taxon>Gammaproteobacteria</taxon>
        <taxon>Alteromonadales</taxon>
        <taxon>Colwelliaceae</taxon>
        <taxon>Thalassotalea</taxon>
    </lineage>
</organism>
<dbReference type="Proteomes" id="UP000626370">
    <property type="component" value="Unassembled WGS sequence"/>
</dbReference>